<dbReference type="EMBL" id="LAZR01006342">
    <property type="protein sequence ID" value="KKM92862.1"/>
    <property type="molecule type" value="Genomic_DNA"/>
</dbReference>
<dbReference type="AlphaFoldDB" id="A0A0F9PHV1"/>
<comment type="caution">
    <text evidence="1">The sequence shown here is derived from an EMBL/GenBank/DDBJ whole genome shotgun (WGS) entry which is preliminary data.</text>
</comment>
<protein>
    <recommendedName>
        <fullName evidence="2">SprT-like domain-containing protein</fullName>
    </recommendedName>
</protein>
<evidence type="ECO:0008006" key="2">
    <source>
        <dbReference type="Google" id="ProtNLM"/>
    </source>
</evidence>
<accession>A0A0F9PHV1</accession>
<evidence type="ECO:0000313" key="1">
    <source>
        <dbReference type="EMBL" id="KKM92862.1"/>
    </source>
</evidence>
<name>A0A0F9PHV1_9ZZZZ</name>
<gene>
    <name evidence="1" type="ORF">LCGC14_1214340</name>
</gene>
<reference evidence="1" key="1">
    <citation type="journal article" date="2015" name="Nature">
        <title>Complex archaea that bridge the gap between prokaryotes and eukaryotes.</title>
        <authorList>
            <person name="Spang A."/>
            <person name="Saw J.H."/>
            <person name="Jorgensen S.L."/>
            <person name="Zaremba-Niedzwiedzka K."/>
            <person name="Martijn J."/>
            <person name="Lind A.E."/>
            <person name="van Eijk R."/>
            <person name="Schleper C."/>
            <person name="Guy L."/>
            <person name="Ettema T.J."/>
        </authorList>
    </citation>
    <scope>NUCLEOTIDE SEQUENCE</scope>
</reference>
<organism evidence="1">
    <name type="scientific">marine sediment metagenome</name>
    <dbReference type="NCBI Taxonomy" id="412755"/>
    <lineage>
        <taxon>unclassified sequences</taxon>
        <taxon>metagenomes</taxon>
        <taxon>ecological metagenomes</taxon>
    </lineage>
</organism>
<proteinExistence type="predicted"/>
<sequence>MSRFCTGESWVARPMSEAKFTEVRDPAFEAEWNCSMMGVSVPNLKQTRGTSDFHGSYNPRTETVNYTKPYLGLLLHELAHHICHVKGLNGRGNYHNVRFGEVLQELIDGNI</sequence>